<dbReference type="RefSeq" id="XP_075076662.1">
    <property type="nucleotide sequence ID" value="XM_075220561.1"/>
</dbReference>
<accession>A0AC58RVA5</accession>
<evidence type="ECO:0000313" key="1">
    <source>
        <dbReference type="Proteomes" id="UP000790787"/>
    </source>
</evidence>
<reference evidence="2" key="2">
    <citation type="submission" date="2025-08" db="UniProtKB">
        <authorList>
            <consortium name="RefSeq"/>
        </authorList>
    </citation>
    <scope>IDENTIFICATION</scope>
    <source>
        <tissue evidence="2">Leaf</tissue>
    </source>
</reference>
<dbReference type="Proteomes" id="UP000790787">
    <property type="component" value="Chromosome 8"/>
</dbReference>
<evidence type="ECO:0000313" key="2">
    <source>
        <dbReference type="RefSeq" id="XP_075076662.1"/>
    </source>
</evidence>
<protein>
    <submittedName>
        <fullName evidence="2">Uncharacterized protein LOC142163290</fullName>
    </submittedName>
</protein>
<name>A0AC58RVA5_TOBAC</name>
<sequence>MEYKPKTAIKSQVLADFVADFSLGLMHLAAKEVVLVLGTTSGVWTLFIDGASNVKRSGLKEVRITTSRETLRHAIRTVLVTNNKYEYAALVAGIELARGLDSEAIEIKCDSELVVNQMYGIFNIMEECMQQYLNNVQALLTRFREWSIVHILREENVEAGTLANLGSSIEMKESYSGSVIQLLHLVLDMDEYYEVNSTNLIWD</sequence>
<proteinExistence type="predicted"/>
<organism evidence="1 2">
    <name type="scientific">Nicotiana tabacum</name>
    <name type="common">Common tobacco</name>
    <dbReference type="NCBI Taxonomy" id="4097"/>
    <lineage>
        <taxon>Eukaryota</taxon>
        <taxon>Viridiplantae</taxon>
        <taxon>Streptophyta</taxon>
        <taxon>Embryophyta</taxon>
        <taxon>Tracheophyta</taxon>
        <taxon>Spermatophyta</taxon>
        <taxon>Magnoliopsida</taxon>
        <taxon>eudicotyledons</taxon>
        <taxon>Gunneridae</taxon>
        <taxon>Pentapetalae</taxon>
        <taxon>asterids</taxon>
        <taxon>lamiids</taxon>
        <taxon>Solanales</taxon>
        <taxon>Solanaceae</taxon>
        <taxon>Nicotianoideae</taxon>
        <taxon>Nicotianeae</taxon>
        <taxon>Nicotiana</taxon>
    </lineage>
</organism>
<reference evidence="1" key="1">
    <citation type="journal article" date="2014" name="Nat. Commun.">
        <title>The tobacco genome sequence and its comparison with those of tomato and potato.</title>
        <authorList>
            <person name="Sierro N."/>
            <person name="Battey J.N."/>
            <person name="Ouadi S."/>
            <person name="Bakaher N."/>
            <person name="Bovet L."/>
            <person name="Willig A."/>
            <person name="Goepfert S."/>
            <person name="Peitsch M.C."/>
            <person name="Ivanov N.V."/>
        </authorList>
    </citation>
    <scope>NUCLEOTIDE SEQUENCE [LARGE SCALE GENOMIC DNA]</scope>
</reference>
<gene>
    <name evidence="2" type="primary">LOC142163290</name>
</gene>
<keyword evidence="1" id="KW-1185">Reference proteome</keyword>